<dbReference type="Gene3D" id="1.10.260.40">
    <property type="entry name" value="lambda repressor-like DNA-binding domains"/>
    <property type="match status" value="1"/>
</dbReference>
<feature type="domain" description="HTH cro/C1-type" evidence="3">
    <location>
        <begin position="7"/>
        <end position="62"/>
    </location>
</feature>
<protein>
    <submittedName>
        <fullName evidence="4">HTH-type transcriptional regulator ImmR</fullName>
    </submittedName>
</protein>
<sequence>MNFGNKIKHLRKEAGLSQEDLAAKLGVSQKSICNYENNTRFPKGQKVIKGLADIFNVTVDYLISDTDDTTSKENIFISSAKDEFGYKCKNEAEMLIERTAAVLAGGELSEEDKDAFFQSITQLYFEAKNKARKKYGKKNSNSETEISNTP</sequence>
<reference evidence="4" key="1">
    <citation type="submission" date="2019-11" db="EMBL/GenBank/DDBJ databases">
        <authorList>
            <person name="Feng L."/>
        </authorList>
    </citation>
    <scope>NUCLEOTIDE SEQUENCE</scope>
    <source>
        <strain evidence="4">CButyricumLFYP62</strain>
    </source>
</reference>
<accession>A0A6N3A319</accession>
<evidence type="ECO:0000256" key="2">
    <source>
        <dbReference type="SAM" id="MobiDB-lite"/>
    </source>
</evidence>
<evidence type="ECO:0000256" key="1">
    <source>
        <dbReference type="ARBA" id="ARBA00023125"/>
    </source>
</evidence>
<dbReference type="Pfam" id="PF01381">
    <property type="entry name" value="HTH_3"/>
    <property type="match status" value="1"/>
</dbReference>
<dbReference type="PANTHER" id="PTHR46558">
    <property type="entry name" value="TRACRIPTIONAL REGULATORY PROTEIN-RELATED-RELATED"/>
    <property type="match status" value="1"/>
</dbReference>
<dbReference type="AlphaFoldDB" id="A0A6N3A319"/>
<dbReference type="SMART" id="SM00530">
    <property type="entry name" value="HTH_XRE"/>
    <property type="match status" value="1"/>
</dbReference>
<evidence type="ECO:0000259" key="3">
    <source>
        <dbReference type="PROSITE" id="PS50943"/>
    </source>
</evidence>
<keyword evidence="1" id="KW-0238">DNA-binding</keyword>
<dbReference type="InterPro" id="IPR001387">
    <property type="entry name" value="Cro/C1-type_HTH"/>
</dbReference>
<feature type="region of interest" description="Disordered" evidence="2">
    <location>
        <begin position="131"/>
        <end position="150"/>
    </location>
</feature>
<dbReference type="SUPFAM" id="SSF47413">
    <property type="entry name" value="lambda repressor-like DNA-binding domains"/>
    <property type="match status" value="1"/>
</dbReference>
<name>A0A6N3A319_CLOBU</name>
<dbReference type="InterPro" id="IPR010982">
    <property type="entry name" value="Lambda_DNA-bd_dom_sf"/>
</dbReference>
<dbReference type="GO" id="GO:0003677">
    <property type="term" value="F:DNA binding"/>
    <property type="evidence" value="ECO:0007669"/>
    <property type="project" value="UniProtKB-KW"/>
</dbReference>
<organism evidence="4">
    <name type="scientific">Clostridium butyricum</name>
    <dbReference type="NCBI Taxonomy" id="1492"/>
    <lineage>
        <taxon>Bacteria</taxon>
        <taxon>Bacillati</taxon>
        <taxon>Bacillota</taxon>
        <taxon>Clostridia</taxon>
        <taxon>Eubacteriales</taxon>
        <taxon>Clostridiaceae</taxon>
        <taxon>Clostridium</taxon>
    </lineage>
</organism>
<dbReference type="EMBL" id="CACRTU010000009">
    <property type="protein sequence ID" value="VYT84260.1"/>
    <property type="molecule type" value="Genomic_DNA"/>
</dbReference>
<proteinExistence type="predicted"/>
<dbReference type="CDD" id="cd00093">
    <property type="entry name" value="HTH_XRE"/>
    <property type="match status" value="1"/>
</dbReference>
<evidence type="ECO:0000313" key="4">
    <source>
        <dbReference type="EMBL" id="VYT84260.1"/>
    </source>
</evidence>
<dbReference type="PROSITE" id="PS50943">
    <property type="entry name" value="HTH_CROC1"/>
    <property type="match status" value="1"/>
</dbReference>
<dbReference type="RefSeq" id="WP_156736348.1">
    <property type="nucleotide sequence ID" value="NZ_CACRTU010000009.1"/>
</dbReference>
<gene>
    <name evidence="4" type="primary">immR</name>
    <name evidence="4" type="ORF">CBLFYP62_00875</name>
</gene>
<dbReference type="PANTHER" id="PTHR46558:SF13">
    <property type="entry name" value="HTH-TYPE TRANSCRIPTIONAL REGULATOR IMMR"/>
    <property type="match status" value="1"/>
</dbReference>